<protein>
    <recommendedName>
        <fullName evidence="4">DUF4442 domain-containing protein</fullName>
    </recommendedName>
</protein>
<reference evidence="2 3" key="1">
    <citation type="submission" date="2022-06" db="EMBL/GenBank/DDBJ databases">
        <title>Genomic Encyclopedia of Archaeal and Bacterial Type Strains, Phase II (KMG-II): from individual species to whole genera.</title>
        <authorList>
            <person name="Goeker M."/>
        </authorList>
    </citation>
    <scope>NUCLEOTIDE SEQUENCE [LARGE SCALE GENOMIC DNA]</scope>
    <source>
        <strain evidence="2 3">DSM 45037</strain>
    </source>
</reference>
<dbReference type="Proteomes" id="UP001205740">
    <property type="component" value="Unassembled WGS sequence"/>
</dbReference>
<dbReference type="EMBL" id="JAMTCG010000003">
    <property type="protein sequence ID" value="MCP2160895.1"/>
    <property type="molecule type" value="Genomic_DNA"/>
</dbReference>
<feature type="compositionally biased region" description="Basic and acidic residues" evidence="1">
    <location>
        <begin position="156"/>
        <end position="167"/>
    </location>
</feature>
<organism evidence="2 3">
    <name type="scientific">Williamsia serinedens</name>
    <dbReference type="NCBI Taxonomy" id="391736"/>
    <lineage>
        <taxon>Bacteria</taxon>
        <taxon>Bacillati</taxon>
        <taxon>Actinomycetota</taxon>
        <taxon>Actinomycetes</taxon>
        <taxon>Mycobacteriales</taxon>
        <taxon>Nocardiaceae</taxon>
        <taxon>Williamsia</taxon>
    </lineage>
</organism>
<dbReference type="Pfam" id="PF14539">
    <property type="entry name" value="DUF4442"/>
    <property type="match status" value="1"/>
</dbReference>
<gene>
    <name evidence="2" type="ORF">LX12_002082</name>
</gene>
<accession>A0ABT1H0X6</accession>
<dbReference type="InterPro" id="IPR027961">
    <property type="entry name" value="DUF4442"/>
</dbReference>
<comment type="caution">
    <text evidence="2">The sequence shown here is derived from an EMBL/GenBank/DDBJ whole genome shotgun (WGS) entry which is preliminary data.</text>
</comment>
<evidence type="ECO:0000313" key="3">
    <source>
        <dbReference type="Proteomes" id="UP001205740"/>
    </source>
</evidence>
<dbReference type="InterPro" id="IPR029069">
    <property type="entry name" value="HotDog_dom_sf"/>
</dbReference>
<dbReference type="SUPFAM" id="SSF54637">
    <property type="entry name" value="Thioesterase/thiol ester dehydrase-isomerase"/>
    <property type="match status" value="1"/>
</dbReference>
<dbReference type="RefSeq" id="WP_253654454.1">
    <property type="nucleotide sequence ID" value="NZ_BAAAOE010000003.1"/>
</dbReference>
<keyword evidence="3" id="KW-1185">Reference proteome</keyword>
<evidence type="ECO:0008006" key="4">
    <source>
        <dbReference type="Google" id="ProtNLM"/>
    </source>
</evidence>
<feature type="region of interest" description="Disordered" evidence="1">
    <location>
        <begin position="150"/>
        <end position="175"/>
    </location>
</feature>
<name>A0ABT1H0X6_9NOCA</name>
<sequence>MANTPTTLRRVMRWWPPYLGAGVRVVEADPAGRHLTVEHRVTRWTRNAFGTAFGGTMASMTDPFFCLLIAHRLGSGYRVWDTQGHIVFRTPGHGRLRATFVVTDEDLAQIREATDEGQKHLRWFRTAIVDESGTVVADVSREVYVRRARVTTSEQAPHEESPTRADRPTGGTVRG</sequence>
<dbReference type="Gene3D" id="3.10.129.10">
    <property type="entry name" value="Hotdog Thioesterase"/>
    <property type="match status" value="1"/>
</dbReference>
<evidence type="ECO:0000256" key="1">
    <source>
        <dbReference type="SAM" id="MobiDB-lite"/>
    </source>
</evidence>
<evidence type="ECO:0000313" key="2">
    <source>
        <dbReference type="EMBL" id="MCP2160895.1"/>
    </source>
</evidence>
<proteinExistence type="predicted"/>